<dbReference type="GO" id="GO:0016559">
    <property type="term" value="P:peroxisome fission"/>
    <property type="evidence" value="ECO:0007669"/>
    <property type="project" value="InterPro"/>
</dbReference>
<evidence type="ECO:0000313" key="6">
    <source>
        <dbReference type="EMBL" id="EPT02885.1"/>
    </source>
</evidence>
<protein>
    <recommendedName>
        <fullName evidence="8">Peroxisomal biogenesis factor 11</fullName>
    </recommendedName>
</protein>
<evidence type="ECO:0000256" key="3">
    <source>
        <dbReference type="ARBA" id="ARBA00023140"/>
    </source>
</evidence>
<evidence type="ECO:0000256" key="5">
    <source>
        <dbReference type="SAM" id="MobiDB-lite"/>
    </source>
</evidence>
<evidence type="ECO:0000256" key="1">
    <source>
        <dbReference type="ARBA" id="ARBA00022593"/>
    </source>
</evidence>
<dbReference type="STRING" id="743788.S8FX99"/>
<gene>
    <name evidence="6" type="ORF">FOMPIDRAFT_1160043</name>
</gene>
<sequence length="376" mass="42208">MSSISFPGGSPSYHHSSAAAFDHPDTQSHTPSFDNVSDVFRMNPLSHHPPRTPRQSVTASSAYGTEVYNPLDETPETKELYEDESEDEDDKARTQAEGTVRKEEIWRDLLTTSNGRDKALKIMQYSLRLYLVFHSGLTAASLMRNRKSSSWGADVVKRFETTVNGFSLARRCLILFNWLVPLTAIMEQHTANVSSGSSVKKGKSKPLLHTVLNSPPPVLLDLLCGAADDVYTFHRLGMLGPKLGERAGRVADWCWFAGTLVNLVENTVERGVILSLQHEVESRLYTESMTGQTAKSNPKANKIDEKELGRLQRQDFWIQMTRLKLLMDLVFVSYNVFRLNRAKRPIQTITGLTAALLSTAKLYDRHKTALMKAVEH</sequence>
<evidence type="ECO:0000256" key="4">
    <source>
        <dbReference type="ARBA" id="ARBA00046271"/>
    </source>
</evidence>
<dbReference type="GO" id="GO:0005778">
    <property type="term" value="C:peroxisomal membrane"/>
    <property type="evidence" value="ECO:0007669"/>
    <property type="project" value="UniProtKB-SubCell"/>
</dbReference>
<evidence type="ECO:0000256" key="2">
    <source>
        <dbReference type="ARBA" id="ARBA00023136"/>
    </source>
</evidence>
<dbReference type="InParanoid" id="S8FX99"/>
<dbReference type="eggNOG" id="ENOG502S6SD">
    <property type="taxonomic scope" value="Eukaryota"/>
</dbReference>
<dbReference type="Proteomes" id="UP000015241">
    <property type="component" value="Unassembled WGS sequence"/>
</dbReference>
<dbReference type="HOGENOM" id="CLU_059609_0_0_1"/>
<dbReference type="InterPro" id="IPR008733">
    <property type="entry name" value="PEX11"/>
</dbReference>
<dbReference type="PANTHER" id="PTHR12652:SF19">
    <property type="entry name" value="PEROXISOMAL BIOGENESIS FACTOR 11"/>
    <property type="match status" value="1"/>
</dbReference>
<comment type="subcellular location">
    <subcellularLocation>
        <location evidence="4">Peroxisome membrane</location>
    </subcellularLocation>
</comment>
<dbReference type="EMBL" id="KE504133">
    <property type="protein sequence ID" value="EPT02885.1"/>
    <property type="molecule type" value="Genomic_DNA"/>
</dbReference>
<dbReference type="AlphaFoldDB" id="S8FX99"/>
<reference evidence="6 7" key="1">
    <citation type="journal article" date="2012" name="Science">
        <title>The Paleozoic origin of enzymatic lignin decomposition reconstructed from 31 fungal genomes.</title>
        <authorList>
            <person name="Floudas D."/>
            <person name="Binder M."/>
            <person name="Riley R."/>
            <person name="Barry K."/>
            <person name="Blanchette R.A."/>
            <person name="Henrissat B."/>
            <person name="Martinez A.T."/>
            <person name="Otillar R."/>
            <person name="Spatafora J.W."/>
            <person name="Yadav J.S."/>
            <person name="Aerts A."/>
            <person name="Benoit I."/>
            <person name="Boyd A."/>
            <person name="Carlson A."/>
            <person name="Copeland A."/>
            <person name="Coutinho P.M."/>
            <person name="de Vries R.P."/>
            <person name="Ferreira P."/>
            <person name="Findley K."/>
            <person name="Foster B."/>
            <person name="Gaskell J."/>
            <person name="Glotzer D."/>
            <person name="Gorecki P."/>
            <person name="Heitman J."/>
            <person name="Hesse C."/>
            <person name="Hori C."/>
            <person name="Igarashi K."/>
            <person name="Jurgens J.A."/>
            <person name="Kallen N."/>
            <person name="Kersten P."/>
            <person name="Kohler A."/>
            <person name="Kuees U."/>
            <person name="Kumar T.K.A."/>
            <person name="Kuo A."/>
            <person name="LaButti K."/>
            <person name="Larrondo L.F."/>
            <person name="Lindquist E."/>
            <person name="Ling A."/>
            <person name="Lombard V."/>
            <person name="Lucas S."/>
            <person name="Lundell T."/>
            <person name="Martin R."/>
            <person name="McLaughlin D.J."/>
            <person name="Morgenstern I."/>
            <person name="Morin E."/>
            <person name="Murat C."/>
            <person name="Nagy L.G."/>
            <person name="Nolan M."/>
            <person name="Ohm R.A."/>
            <person name="Patyshakuliyeva A."/>
            <person name="Rokas A."/>
            <person name="Ruiz-Duenas F.J."/>
            <person name="Sabat G."/>
            <person name="Salamov A."/>
            <person name="Samejima M."/>
            <person name="Schmutz J."/>
            <person name="Slot J.C."/>
            <person name="St John F."/>
            <person name="Stenlid J."/>
            <person name="Sun H."/>
            <person name="Sun S."/>
            <person name="Syed K."/>
            <person name="Tsang A."/>
            <person name="Wiebenga A."/>
            <person name="Young D."/>
            <person name="Pisabarro A."/>
            <person name="Eastwood D.C."/>
            <person name="Martin F."/>
            <person name="Cullen D."/>
            <person name="Grigoriev I.V."/>
            <person name="Hibbett D.S."/>
        </authorList>
    </citation>
    <scope>NUCLEOTIDE SEQUENCE</scope>
    <source>
        <strain evidence="7">FP-58527</strain>
    </source>
</reference>
<keyword evidence="3" id="KW-0576">Peroxisome</keyword>
<feature type="compositionally biased region" description="Polar residues" evidence="5">
    <location>
        <begin position="53"/>
        <end position="63"/>
    </location>
</feature>
<proteinExistence type="predicted"/>
<keyword evidence="7" id="KW-1185">Reference proteome</keyword>
<feature type="region of interest" description="Disordered" evidence="5">
    <location>
        <begin position="1"/>
        <end position="98"/>
    </location>
</feature>
<organism evidence="6 7">
    <name type="scientific">Fomitopsis schrenkii</name>
    <name type="common">Brown rot fungus</name>
    <dbReference type="NCBI Taxonomy" id="2126942"/>
    <lineage>
        <taxon>Eukaryota</taxon>
        <taxon>Fungi</taxon>
        <taxon>Dikarya</taxon>
        <taxon>Basidiomycota</taxon>
        <taxon>Agaricomycotina</taxon>
        <taxon>Agaricomycetes</taxon>
        <taxon>Polyporales</taxon>
        <taxon>Fomitopsis</taxon>
    </lineage>
</organism>
<dbReference type="OrthoDB" id="411017at2759"/>
<dbReference type="Pfam" id="PF05648">
    <property type="entry name" value="PEX11"/>
    <property type="match status" value="1"/>
</dbReference>
<keyword evidence="1" id="KW-0962">Peroxisome biogenesis</keyword>
<accession>S8FX99</accession>
<name>S8FX99_FOMSC</name>
<dbReference type="PANTHER" id="PTHR12652">
    <property type="entry name" value="PEROXISOMAL BIOGENESIS FACTOR 11"/>
    <property type="match status" value="1"/>
</dbReference>
<keyword evidence="2" id="KW-0472">Membrane</keyword>
<evidence type="ECO:0008006" key="8">
    <source>
        <dbReference type="Google" id="ProtNLM"/>
    </source>
</evidence>
<evidence type="ECO:0000313" key="7">
    <source>
        <dbReference type="Proteomes" id="UP000015241"/>
    </source>
</evidence>